<reference evidence="5" key="1">
    <citation type="journal article" date="2019" name="Int. J. Syst. Evol. Microbiol.">
        <title>The Global Catalogue of Microorganisms (GCM) 10K type strain sequencing project: providing services to taxonomists for standard genome sequencing and annotation.</title>
        <authorList>
            <consortium name="The Broad Institute Genomics Platform"/>
            <consortium name="The Broad Institute Genome Sequencing Center for Infectious Disease"/>
            <person name="Wu L."/>
            <person name="Ma J."/>
        </authorList>
    </citation>
    <scope>NUCLEOTIDE SEQUENCE [LARGE SCALE GENOMIC DNA]</scope>
    <source>
        <strain evidence="5">CGMCC 4.1467</strain>
    </source>
</reference>
<keyword evidence="2" id="KW-0812">Transmembrane</keyword>
<dbReference type="Pfam" id="PF13584">
    <property type="entry name" value="BatD"/>
    <property type="match status" value="1"/>
</dbReference>
<proteinExistence type="predicted"/>
<gene>
    <name evidence="4" type="ORF">ACFQY0_04430</name>
</gene>
<sequence length="591" mass="64574">MLRSLIALVMLALCTLQAAEVSAELSDNSVEAGQGVMLTIVVEGGSPENNPSFPKVKNLIINQRGKSNQMRIVNGKMSRSVSFTYVVGSMEAGEYEIPPATVKVDGEEYRTESFKLNVRPGANGAPAGMGEKEDTAETEAEAGDFGYLTFQLATKERDHVYPGEIAPVRIRAFFPMETQVSLNSPPRPEGSAFTLHNLTEEPQQSTEVVNGKRYRVVTWFGGLSATKAGKYPASFGLEARVGIRDQSARRRRSMLDDFFAPMIQKDVVLSTENPPELDVVELPKAGRPDDFTGAIGKFEFESVSLPGALEVGEPVRVQAVLKGQGNFSLLKEPHPLPAENWKVYDGTSEFSAGDVAAFAGSKRFQFNTVPLVPGEGQLSFGFSYFNPEKGEYQSAVSDPQTVSITGELAKPAEAAEVKEAEKVESEDPKLAPLRTDLGRVQSYVPIEDRGWFLPLLGGSMVLTLGIFGYGAWARRAVDHEKLTRMANEAAIRDAMAAAERAIHGGDELAFFMAARDAIRIRVAERTGIRPEAVTSADLENLDDDELMEILKEADRIDYSGRSDAAGELREWKARLDRGLEKLLEEGRRKAA</sequence>
<keyword evidence="5" id="KW-1185">Reference proteome</keyword>
<dbReference type="RefSeq" id="WP_379709576.1">
    <property type="nucleotide sequence ID" value="NZ_JBHTBS010000002.1"/>
</dbReference>
<evidence type="ECO:0000256" key="2">
    <source>
        <dbReference type="SAM" id="Phobius"/>
    </source>
</evidence>
<dbReference type="PANTHER" id="PTHR40940:SF2">
    <property type="entry name" value="BATD"/>
    <property type="match status" value="1"/>
</dbReference>
<feature type="signal peptide" evidence="3">
    <location>
        <begin position="1"/>
        <end position="18"/>
    </location>
</feature>
<organism evidence="4 5">
    <name type="scientific">Haloferula chungangensis</name>
    <dbReference type="NCBI Taxonomy" id="1048331"/>
    <lineage>
        <taxon>Bacteria</taxon>
        <taxon>Pseudomonadati</taxon>
        <taxon>Verrucomicrobiota</taxon>
        <taxon>Verrucomicrobiia</taxon>
        <taxon>Verrucomicrobiales</taxon>
        <taxon>Verrucomicrobiaceae</taxon>
        <taxon>Haloferula</taxon>
    </lineage>
</organism>
<accession>A0ABW2L3W3</accession>
<evidence type="ECO:0000256" key="3">
    <source>
        <dbReference type="SAM" id="SignalP"/>
    </source>
</evidence>
<dbReference type="InterPro" id="IPR025738">
    <property type="entry name" value="BatD"/>
</dbReference>
<feature type="chain" id="PRO_5045889690" evidence="3">
    <location>
        <begin position="19"/>
        <end position="591"/>
    </location>
</feature>
<protein>
    <submittedName>
        <fullName evidence="4">BatD family protein</fullName>
    </submittedName>
</protein>
<evidence type="ECO:0000313" key="5">
    <source>
        <dbReference type="Proteomes" id="UP001596472"/>
    </source>
</evidence>
<comment type="caution">
    <text evidence="4">The sequence shown here is derived from an EMBL/GenBank/DDBJ whole genome shotgun (WGS) entry which is preliminary data.</text>
</comment>
<name>A0ABW2L3W3_9BACT</name>
<keyword evidence="3" id="KW-0732">Signal</keyword>
<keyword evidence="2" id="KW-1133">Transmembrane helix</keyword>
<feature type="transmembrane region" description="Helical" evidence="2">
    <location>
        <begin position="451"/>
        <end position="472"/>
    </location>
</feature>
<dbReference type="PANTHER" id="PTHR40940">
    <property type="entry name" value="PROTEIN BATD-RELATED"/>
    <property type="match status" value="1"/>
</dbReference>
<evidence type="ECO:0000313" key="4">
    <source>
        <dbReference type="EMBL" id="MFC7336414.1"/>
    </source>
</evidence>
<dbReference type="EMBL" id="JBHTBS010000002">
    <property type="protein sequence ID" value="MFC7336414.1"/>
    <property type="molecule type" value="Genomic_DNA"/>
</dbReference>
<feature type="region of interest" description="Disordered" evidence="1">
    <location>
        <begin position="118"/>
        <end position="137"/>
    </location>
</feature>
<dbReference type="Proteomes" id="UP001596472">
    <property type="component" value="Unassembled WGS sequence"/>
</dbReference>
<evidence type="ECO:0000256" key="1">
    <source>
        <dbReference type="SAM" id="MobiDB-lite"/>
    </source>
</evidence>
<keyword evidence="2" id="KW-0472">Membrane</keyword>